<evidence type="ECO:0000313" key="3">
    <source>
        <dbReference type="Proteomes" id="UP000195489"/>
    </source>
</evidence>
<feature type="transmembrane region" description="Helical" evidence="1">
    <location>
        <begin position="261"/>
        <end position="282"/>
    </location>
</feature>
<evidence type="ECO:0000313" key="2">
    <source>
        <dbReference type="EMBL" id="SCL86528.1"/>
    </source>
</evidence>
<dbReference type="InterPro" id="IPR006477">
    <property type="entry name" value="Yir_bir_cir"/>
</dbReference>
<reference evidence="2 3" key="1">
    <citation type="submission" date="2016-08" db="EMBL/GenBank/DDBJ databases">
        <authorList>
            <consortium name="Pathogen Informatics"/>
        </authorList>
    </citation>
    <scope>NUCLEOTIDE SEQUENCE [LARGE SCALE GENOMIC DNA]</scope>
    <source>
        <strain evidence="2 3">CB</strain>
    </source>
</reference>
<dbReference type="NCBIfam" id="TIGR01590">
    <property type="entry name" value="yir-bir-cir_Pla"/>
    <property type="match status" value="1"/>
</dbReference>
<keyword evidence="1" id="KW-0472">Membrane</keyword>
<name>A0A1D3L8E9_PLACU</name>
<dbReference type="Proteomes" id="UP000195489">
    <property type="component" value="Unassembled WGS sequence"/>
</dbReference>
<protein>
    <submittedName>
        <fullName evidence="2">Plasmodium variant antigen protein Cir/Yir/Bir, putative</fullName>
    </submittedName>
</protein>
<dbReference type="AlphaFoldDB" id="A0A1D3L8E9"/>
<proteinExistence type="predicted"/>
<keyword evidence="1" id="KW-0812">Transmembrane</keyword>
<dbReference type="Pfam" id="PF06022">
    <property type="entry name" value="Cir_Bir_Yir"/>
    <property type="match status" value="1"/>
</dbReference>
<keyword evidence="1" id="KW-1133">Transmembrane helix</keyword>
<sequence length="309" mass="35187">LFCKIYSQCEALKKVDDCLPIDTISTGGSCSIDYIFTDYCPTNVEGKNGQCETNNEKISAGFIWLLATFEDICEGQCSDNENEKYAEYAILWLSYILNQMSNEGIPPLKDFYTNNIETNTNYTSHVSSASDSNYKKIVDKKIDLMNMNKNIIYKFYNVFKSLCNMYNELDENDSNYPKCLQSAQKFVGEYQTFLNDNDVDTNGSSYNQILPILSNGYDKFKKKCNNTQSSNFPPLPTTKTTQNVVEISEATSSSSSVASKLIPALLISSIPIFLGIAYKYSLFGFDKRFHRQYLREKLKKIKKKMASYV</sequence>
<organism evidence="2 3">
    <name type="scientific">Plasmodium chabaudi chabaudi</name>
    <dbReference type="NCBI Taxonomy" id="31271"/>
    <lineage>
        <taxon>Eukaryota</taxon>
        <taxon>Sar</taxon>
        <taxon>Alveolata</taxon>
        <taxon>Apicomplexa</taxon>
        <taxon>Aconoidasida</taxon>
        <taxon>Haemosporida</taxon>
        <taxon>Plasmodiidae</taxon>
        <taxon>Plasmodium</taxon>
        <taxon>Plasmodium (Vinckeia)</taxon>
    </lineage>
</organism>
<gene>
    <name evidence="2" type="ORF">PCHCB_000512000</name>
</gene>
<feature type="non-terminal residue" evidence="2">
    <location>
        <position position="1"/>
    </location>
</feature>
<evidence type="ECO:0000256" key="1">
    <source>
        <dbReference type="SAM" id="Phobius"/>
    </source>
</evidence>
<dbReference type="EMBL" id="FMIM01000182">
    <property type="protein sequence ID" value="SCL86528.1"/>
    <property type="molecule type" value="Genomic_DNA"/>
</dbReference>
<accession>A0A1D3L8E9</accession>